<keyword evidence="1" id="KW-0678">Repressor</keyword>
<evidence type="ECO:0000313" key="7">
    <source>
        <dbReference type="Proteomes" id="UP001501020"/>
    </source>
</evidence>
<dbReference type="CDD" id="cd00592">
    <property type="entry name" value="HTH_MerR-like"/>
    <property type="match status" value="1"/>
</dbReference>
<proteinExistence type="predicted"/>
<dbReference type="SUPFAM" id="SSF46955">
    <property type="entry name" value="Putative DNA-binding domain"/>
    <property type="match status" value="1"/>
</dbReference>
<dbReference type="EMBL" id="BAAAMR010000100">
    <property type="protein sequence ID" value="GAA2161751.1"/>
    <property type="molecule type" value="Genomic_DNA"/>
</dbReference>
<dbReference type="SMART" id="SM00422">
    <property type="entry name" value="HTH_MERR"/>
    <property type="match status" value="1"/>
</dbReference>
<protein>
    <recommendedName>
        <fullName evidence="5">HTH merR-type domain-containing protein</fullName>
    </recommendedName>
</protein>
<evidence type="ECO:0000256" key="1">
    <source>
        <dbReference type="ARBA" id="ARBA00022491"/>
    </source>
</evidence>
<dbReference type="PANTHER" id="PTHR30204">
    <property type="entry name" value="REDOX-CYCLING DRUG-SENSING TRANSCRIPTIONAL ACTIVATOR SOXR"/>
    <property type="match status" value="1"/>
</dbReference>
<keyword evidence="4" id="KW-0804">Transcription</keyword>
<dbReference type="Proteomes" id="UP001501020">
    <property type="component" value="Unassembled WGS sequence"/>
</dbReference>
<evidence type="ECO:0000256" key="4">
    <source>
        <dbReference type="ARBA" id="ARBA00023163"/>
    </source>
</evidence>
<dbReference type="InterPro" id="IPR000551">
    <property type="entry name" value="MerR-type_HTH_dom"/>
</dbReference>
<dbReference type="PROSITE" id="PS50937">
    <property type="entry name" value="HTH_MERR_2"/>
    <property type="match status" value="1"/>
</dbReference>
<sequence>MRARSRVAAGVASAASSLAIRSVDMPVMLRLNVDMKSSATMGIGEVAGRFGLATHVLRHWESVGLLHPERAAGDRRRYRHGDLYRIAVILRAKEAGLGLEEIRGMLATSDAGRRQEILRRRRDDLARRIAAARAALDVIECTLTCDHDDIAECRHFQDALAQHMEEPRAVRPGALHA</sequence>
<accession>A0ABP5M2W9</accession>
<evidence type="ECO:0000256" key="3">
    <source>
        <dbReference type="ARBA" id="ARBA00023125"/>
    </source>
</evidence>
<dbReference type="Pfam" id="PF13411">
    <property type="entry name" value="MerR_1"/>
    <property type="match status" value="1"/>
</dbReference>
<keyword evidence="3" id="KW-0238">DNA-binding</keyword>
<comment type="caution">
    <text evidence="6">The sequence shown here is derived from an EMBL/GenBank/DDBJ whole genome shotgun (WGS) entry which is preliminary data.</text>
</comment>
<dbReference type="InterPro" id="IPR009061">
    <property type="entry name" value="DNA-bd_dom_put_sf"/>
</dbReference>
<reference evidence="7" key="1">
    <citation type="journal article" date="2019" name="Int. J. Syst. Evol. Microbiol.">
        <title>The Global Catalogue of Microorganisms (GCM) 10K type strain sequencing project: providing services to taxonomists for standard genome sequencing and annotation.</title>
        <authorList>
            <consortium name="The Broad Institute Genomics Platform"/>
            <consortium name="The Broad Institute Genome Sequencing Center for Infectious Disease"/>
            <person name="Wu L."/>
            <person name="Ma J."/>
        </authorList>
    </citation>
    <scope>NUCLEOTIDE SEQUENCE [LARGE SCALE GENOMIC DNA]</scope>
    <source>
        <strain evidence="7">JCM 13850</strain>
    </source>
</reference>
<keyword evidence="7" id="KW-1185">Reference proteome</keyword>
<organism evidence="6 7">
    <name type="scientific">Actinomadura napierensis</name>
    <dbReference type="NCBI Taxonomy" id="267854"/>
    <lineage>
        <taxon>Bacteria</taxon>
        <taxon>Bacillati</taxon>
        <taxon>Actinomycetota</taxon>
        <taxon>Actinomycetes</taxon>
        <taxon>Streptosporangiales</taxon>
        <taxon>Thermomonosporaceae</taxon>
        <taxon>Actinomadura</taxon>
    </lineage>
</organism>
<name>A0ABP5M2W9_9ACTN</name>
<dbReference type="Gene3D" id="1.10.1660.10">
    <property type="match status" value="1"/>
</dbReference>
<dbReference type="PANTHER" id="PTHR30204:SF69">
    <property type="entry name" value="MERR-FAMILY TRANSCRIPTIONAL REGULATOR"/>
    <property type="match status" value="1"/>
</dbReference>
<dbReference type="PRINTS" id="PR00040">
    <property type="entry name" value="HTHMERR"/>
</dbReference>
<evidence type="ECO:0000259" key="5">
    <source>
        <dbReference type="PROSITE" id="PS50937"/>
    </source>
</evidence>
<evidence type="ECO:0000313" key="6">
    <source>
        <dbReference type="EMBL" id="GAA2161751.1"/>
    </source>
</evidence>
<keyword evidence="2" id="KW-0805">Transcription regulation</keyword>
<gene>
    <name evidence="6" type="ORF">GCM10009727_76420</name>
</gene>
<feature type="domain" description="HTH merR-type" evidence="5">
    <location>
        <begin position="40"/>
        <end position="108"/>
    </location>
</feature>
<evidence type="ECO:0000256" key="2">
    <source>
        <dbReference type="ARBA" id="ARBA00023015"/>
    </source>
</evidence>
<dbReference type="InterPro" id="IPR047057">
    <property type="entry name" value="MerR_fam"/>
</dbReference>